<evidence type="ECO:0000313" key="4">
    <source>
        <dbReference type="Proteomes" id="UP000241462"/>
    </source>
</evidence>
<evidence type="ECO:0000259" key="2">
    <source>
        <dbReference type="Pfam" id="PF07883"/>
    </source>
</evidence>
<dbReference type="CDD" id="cd02231">
    <property type="entry name" value="cupin_BLL6423-like"/>
    <property type="match status" value="1"/>
</dbReference>
<gene>
    <name evidence="3" type="ORF">BD289DRAFT_371831</name>
</gene>
<dbReference type="EMBL" id="KZ678487">
    <property type="protein sequence ID" value="PSR82104.1"/>
    <property type="molecule type" value="Genomic_DNA"/>
</dbReference>
<reference evidence="3 4" key="1">
    <citation type="journal article" date="2018" name="Mycol. Prog.">
        <title>Coniella lustricola, a new species from submerged detritus.</title>
        <authorList>
            <person name="Raudabaugh D.B."/>
            <person name="Iturriaga T."/>
            <person name="Carver A."/>
            <person name="Mondo S."/>
            <person name="Pangilinan J."/>
            <person name="Lipzen A."/>
            <person name="He G."/>
            <person name="Amirebrahimi M."/>
            <person name="Grigoriev I.V."/>
            <person name="Miller A.N."/>
        </authorList>
    </citation>
    <scope>NUCLEOTIDE SEQUENCE [LARGE SCALE GENOMIC DNA]</scope>
    <source>
        <strain evidence="3 4">B22-T-1</strain>
    </source>
</reference>
<dbReference type="Pfam" id="PF07883">
    <property type="entry name" value="Cupin_2"/>
    <property type="match status" value="1"/>
</dbReference>
<dbReference type="InterPro" id="IPR014710">
    <property type="entry name" value="RmlC-like_jellyroll"/>
</dbReference>
<sequence length="188" mass="20782">MTTQRQGKLPSSHNLNNSNHPRLLRTGHNADGLSVFLDDQAVEPFRPFGPQGSAFFNFDLRESVPVNNTQSANDIRAALSNNKIPRTPPGGVSFGVTEIAPNFSVPMHRTLSIDYAVVLSGEIICELDGGQEKAIAVGEFVIQQGTNHRWHNRRQEPCRILFVMVSAEPIVLSDGRVLDETVIQVKRE</sequence>
<accession>A0A2T3A373</accession>
<evidence type="ECO:0000256" key="1">
    <source>
        <dbReference type="SAM" id="MobiDB-lite"/>
    </source>
</evidence>
<name>A0A2T3A373_9PEZI</name>
<keyword evidence="4" id="KW-1185">Reference proteome</keyword>
<dbReference type="Gene3D" id="2.60.120.10">
    <property type="entry name" value="Jelly Rolls"/>
    <property type="match status" value="1"/>
</dbReference>
<dbReference type="Proteomes" id="UP000241462">
    <property type="component" value="Unassembled WGS sequence"/>
</dbReference>
<dbReference type="PANTHER" id="PTHR36156">
    <property type="entry name" value="SLR2101 PROTEIN"/>
    <property type="match status" value="1"/>
</dbReference>
<dbReference type="PANTHER" id="PTHR36156:SF2">
    <property type="entry name" value="CUPIN TYPE-2 DOMAIN-CONTAINING PROTEIN"/>
    <property type="match status" value="1"/>
</dbReference>
<dbReference type="OrthoDB" id="5840532at2759"/>
<organism evidence="3 4">
    <name type="scientific">Coniella lustricola</name>
    <dbReference type="NCBI Taxonomy" id="2025994"/>
    <lineage>
        <taxon>Eukaryota</taxon>
        <taxon>Fungi</taxon>
        <taxon>Dikarya</taxon>
        <taxon>Ascomycota</taxon>
        <taxon>Pezizomycotina</taxon>
        <taxon>Sordariomycetes</taxon>
        <taxon>Sordariomycetidae</taxon>
        <taxon>Diaporthales</taxon>
        <taxon>Schizoparmaceae</taxon>
        <taxon>Coniella</taxon>
    </lineage>
</organism>
<dbReference type="InterPro" id="IPR011051">
    <property type="entry name" value="RmlC_Cupin_sf"/>
</dbReference>
<feature type="region of interest" description="Disordered" evidence="1">
    <location>
        <begin position="1"/>
        <end position="24"/>
    </location>
</feature>
<dbReference type="InParanoid" id="A0A2T3A373"/>
<proteinExistence type="predicted"/>
<feature type="domain" description="Cupin type-2" evidence="2">
    <location>
        <begin position="96"/>
        <end position="163"/>
    </location>
</feature>
<dbReference type="InterPro" id="IPR013096">
    <property type="entry name" value="Cupin_2"/>
</dbReference>
<dbReference type="InterPro" id="IPR047142">
    <property type="entry name" value="OryJ/VirC-like"/>
</dbReference>
<protein>
    <recommendedName>
        <fullName evidence="2">Cupin type-2 domain-containing protein</fullName>
    </recommendedName>
</protein>
<dbReference type="AlphaFoldDB" id="A0A2T3A373"/>
<dbReference type="SUPFAM" id="SSF51182">
    <property type="entry name" value="RmlC-like cupins"/>
    <property type="match status" value="1"/>
</dbReference>
<dbReference type="STRING" id="2025994.A0A2T3A373"/>
<evidence type="ECO:0000313" key="3">
    <source>
        <dbReference type="EMBL" id="PSR82104.1"/>
    </source>
</evidence>
<feature type="compositionally biased region" description="Low complexity" evidence="1">
    <location>
        <begin position="9"/>
        <end position="21"/>
    </location>
</feature>